<dbReference type="Proteomes" id="UP001057702">
    <property type="component" value="Unassembled WGS sequence"/>
</dbReference>
<proteinExistence type="predicted"/>
<keyword evidence="2" id="KW-1185">Reference proteome</keyword>
<dbReference type="InterPro" id="IPR040442">
    <property type="entry name" value="Pyrv_kinase-like_dom_sf"/>
</dbReference>
<dbReference type="GO" id="GO:0016829">
    <property type="term" value="F:lyase activity"/>
    <property type="evidence" value="ECO:0007669"/>
    <property type="project" value="UniProtKB-KW"/>
</dbReference>
<accession>A0ABT1PXC8</accession>
<dbReference type="PANTHER" id="PTHR42905">
    <property type="entry name" value="PHOSPHOENOLPYRUVATE CARBOXYLASE"/>
    <property type="match status" value="1"/>
</dbReference>
<dbReference type="Pfam" id="PF13714">
    <property type="entry name" value="PEP_mutase"/>
    <property type="match status" value="1"/>
</dbReference>
<name>A0ABT1PXC8_9ACTN</name>
<comment type="caution">
    <text evidence="1">The sequence shown here is derived from an EMBL/GenBank/DDBJ whole genome shotgun (WGS) entry which is preliminary data.</text>
</comment>
<evidence type="ECO:0000313" key="2">
    <source>
        <dbReference type="Proteomes" id="UP001057702"/>
    </source>
</evidence>
<reference evidence="1" key="1">
    <citation type="submission" date="2022-06" db="EMBL/GenBank/DDBJ databases">
        <title>Draft genome sequence of Streptomyces sp. RB6PN25 isolated from peat swamp forest in Thailand.</title>
        <authorList>
            <person name="Duangmal K."/>
            <person name="Klaysubun C."/>
        </authorList>
    </citation>
    <scope>NUCLEOTIDE SEQUENCE</scope>
    <source>
        <strain evidence="1">RB6PN25</strain>
    </source>
</reference>
<sequence length="261" mass="26940">MTTIATIDDIGDIADKAAALRALHRPGEPLVLPNVWDAASARTVQAAGFPVIATGSAAVAPALGYPDGEAAPAAEVLGAVARIARAVDLPVTADMERGYGMRPAELVERLAAAGAVGCNLEDSHPPTGELIDADEQAEFLAAVRAAAIEAGTGLVINARVDLPADEREDLVRRARLYAAAGADCVYPIRVGDPELIGALVKEIEAPVNVLFRPGSPPLSELAALGVARVSYGHGLHSAVQSYLGRMAEVIREGRSPYGSAE</sequence>
<gene>
    <name evidence="1" type="ORF">NGB36_17435</name>
</gene>
<dbReference type="CDD" id="cd00377">
    <property type="entry name" value="ICL_PEPM"/>
    <property type="match status" value="1"/>
</dbReference>
<dbReference type="InterPro" id="IPR039556">
    <property type="entry name" value="ICL/PEPM"/>
</dbReference>
<dbReference type="EMBL" id="JANFNG010000012">
    <property type="protein sequence ID" value="MCQ4082333.1"/>
    <property type="molecule type" value="Genomic_DNA"/>
</dbReference>
<dbReference type="PANTHER" id="PTHR42905:SF16">
    <property type="entry name" value="CARBOXYPHOSPHONOENOLPYRUVATE PHOSPHONOMUTASE-LIKE PROTEIN (AFU_ORTHOLOGUE AFUA_5G07230)"/>
    <property type="match status" value="1"/>
</dbReference>
<keyword evidence="1" id="KW-0456">Lyase</keyword>
<dbReference type="InterPro" id="IPR015813">
    <property type="entry name" value="Pyrv/PenolPyrv_kinase-like_dom"/>
</dbReference>
<dbReference type="Gene3D" id="3.20.20.60">
    <property type="entry name" value="Phosphoenolpyruvate-binding domains"/>
    <property type="match status" value="1"/>
</dbReference>
<protein>
    <submittedName>
        <fullName evidence="1">Isocitrate lyase/phosphoenolpyruvate mutase family protein</fullName>
    </submittedName>
</protein>
<dbReference type="RefSeq" id="WP_255921232.1">
    <property type="nucleotide sequence ID" value="NZ_JANFNG010000012.1"/>
</dbReference>
<dbReference type="SUPFAM" id="SSF51621">
    <property type="entry name" value="Phosphoenolpyruvate/pyruvate domain"/>
    <property type="match status" value="1"/>
</dbReference>
<evidence type="ECO:0000313" key="1">
    <source>
        <dbReference type="EMBL" id="MCQ4082333.1"/>
    </source>
</evidence>
<organism evidence="1 2">
    <name type="scientific">Streptomyces humicola</name>
    <dbReference type="NCBI Taxonomy" id="2953240"/>
    <lineage>
        <taxon>Bacteria</taxon>
        <taxon>Bacillati</taxon>
        <taxon>Actinomycetota</taxon>
        <taxon>Actinomycetes</taxon>
        <taxon>Kitasatosporales</taxon>
        <taxon>Streptomycetaceae</taxon>
        <taxon>Streptomyces</taxon>
    </lineage>
</organism>